<protein>
    <submittedName>
        <fullName evidence="1">Acetamidase/Formamidase</fullName>
    </submittedName>
</protein>
<comment type="caution">
    <text evidence="1">The sequence shown here is derived from an EMBL/GenBank/DDBJ whole genome shotgun (WGS) entry which is preliminary data.</text>
</comment>
<dbReference type="VEuPathDB" id="FungiDB:ATEG_09495"/>
<sequence>MGSASVKTRGLGGHIGREHSHLQWSKHNAPVLTVSSGETVTFDAIDSSNGQITPDSDATALRTFDTSLANPVFGPVFVQDAHPGDVLKVQVVDLQIADWGWTAIIPGFGLLAEEFPTPVLHIWRQLDQAGGYTCFKTGGQGETVTDSDADDVQKSRIRVPLRPFLGCMGVAPATNDGLSTVPPTDAGGNLDCRDLTVGSIVYLPVLTDGALFSCGDGHATQGHGEVCGSAIETPMKATLRFEVLKGRSWVTAPQYEVPPAVADAGRNSIPDRGRYAVMGVAPDLMEASRRAARHLVQWLVEAKGLTRCVAYMLASVVGDLQIVETVNVPNYVVAMSIPLGIFE</sequence>
<dbReference type="InterPro" id="IPR004304">
    <property type="entry name" value="FmdA_AmdA"/>
</dbReference>
<dbReference type="OrthoDB" id="3335528at2759"/>
<dbReference type="SUPFAM" id="SSF141130">
    <property type="entry name" value="Acetamidase/Formamidase-like"/>
    <property type="match status" value="1"/>
</dbReference>
<evidence type="ECO:0000313" key="2">
    <source>
        <dbReference type="Proteomes" id="UP000452235"/>
    </source>
</evidence>
<accession>A0A5M3ZCY8</accession>
<dbReference type="Pfam" id="PF03069">
    <property type="entry name" value="FmdA_AmdA"/>
    <property type="match status" value="2"/>
</dbReference>
<dbReference type="AlphaFoldDB" id="A0A5M3ZCY8"/>
<dbReference type="EMBL" id="BLJY01000013">
    <property type="protein sequence ID" value="GFF20672.1"/>
    <property type="molecule type" value="Genomic_DNA"/>
</dbReference>
<evidence type="ECO:0000313" key="1">
    <source>
        <dbReference type="EMBL" id="GFF20672.1"/>
    </source>
</evidence>
<gene>
    <name evidence="1" type="ORF">ATEIFO6365_0013000600</name>
</gene>
<organism evidence="1 2">
    <name type="scientific">Aspergillus terreus</name>
    <dbReference type="NCBI Taxonomy" id="33178"/>
    <lineage>
        <taxon>Eukaryota</taxon>
        <taxon>Fungi</taxon>
        <taxon>Dikarya</taxon>
        <taxon>Ascomycota</taxon>
        <taxon>Pezizomycotina</taxon>
        <taxon>Eurotiomycetes</taxon>
        <taxon>Eurotiomycetidae</taxon>
        <taxon>Eurotiales</taxon>
        <taxon>Aspergillaceae</taxon>
        <taxon>Aspergillus</taxon>
        <taxon>Aspergillus subgen. Circumdati</taxon>
    </lineage>
</organism>
<dbReference type="Gene3D" id="2.60.120.580">
    <property type="entry name" value="Acetamidase/Formamidase-like domains"/>
    <property type="match status" value="1"/>
</dbReference>
<dbReference type="PANTHER" id="PTHR31891:SF1">
    <property type="entry name" value="FORMAMIDASE C869.04-RELATED"/>
    <property type="match status" value="1"/>
</dbReference>
<dbReference type="GO" id="GO:0016811">
    <property type="term" value="F:hydrolase activity, acting on carbon-nitrogen (but not peptide) bonds, in linear amides"/>
    <property type="evidence" value="ECO:0007669"/>
    <property type="project" value="InterPro"/>
</dbReference>
<dbReference type="Proteomes" id="UP000452235">
    <property type="component" value="Unassembled WGS sequence"/>
</dbReference>
<proteinExistence type="predicted"/>
<dbReference type="PANTHER" id="PTHR31891">
    <property type="entry name" value="FORMAMIDASE C869.04-RELATED"/>
    <property type="match status" value="1"/>
</dbReference>
<reference evidence="1 2" key="1">
    <citation type="submission" date="2020-01" db="EMBL/GenBank/DDBJ databases">
        <title>Aspergillus terreus IFO 6365 whole genome shotgun sequence.</title>
        <authorList>
            <person name="Kanamasa S."/>
            <person name="Takahashi H."/>
        </authorList>
    </citation>
    <scope>NUCLEOTIDE SEQUENCE [LARGE SCALE GENOMIC DNA]</scope>
    <source>
        <strain evidence="1 2">IFO 6365</strain>
    </source>
</reference>
<name>A0A5M3ZCY8_ASPTE</name>
<dbReference type="Gene3D" id="3.10.28.20">
    <property type="entry name" value="Acetamidase/Formamidase-like domains"/>
    <property type="match status" value="1"/>
</dbReference>
<keyword evidence="2" id="KW-1185">Reference proteome</keyword>